<evidence type="ECO:0000256" key="4">
    <source>
        <dbReference type="ARBA" id="ARBA00022475"/>
    </source>
</evidence>
<keyword evidence="11" id="KW-0418">Kinase</keyword>
<evidence type="ECO:0000259" key="10">
    <source>
        <dbReference type="PROSITE" id="PS50109"/>
    </source>
</evidence>
<evidence type="ECO:0000256" key="1">
    <source>
        <dbReference type="ARBA" id="ARBA00000085"/>
    </source>
</evidence>
<organism evidence="11 12">
    <name type="scientific">Marinobacterium mangrovicola</name>
    <dbReference type="NCBI Taxonomy" id="1476959"/>
    <lineage>
        <taxon>Bacteria</taxon>
        <taxon>Pseudomonadati</taxon>
        <taxon>Pseudomonadota</taxon>
        <taxon>Gammaproteobacteria</taxon>
        <taxon>Oceanospirillales</taxon>
        <taxon>Oceanospirillaceae</taxon>
        <taxon>Marinobacterium</taxon>
    </lineage>
</organism>
<comment type="subcellular location">
    <subcellularLocation>
        <location evidence="2">Cell membrane</location>
        <topology evidence="2">Multi-pass membrane protein</topology>
    </subcellularLocation>
</comment>
<dbReference type="OrthoDB" id="2521613at2"/>
<dbReference type="Proteomes" id="UP000294546">
    <property type="component" value="Unassembled WGS sequence"/>
</dbReference>
<dbReference type="InterPro" id="IPR036890">
    <property type="entry name" value="HATPase_C_sf"/>
</dbReference>
<dbReference type="CDD" id="cd00082">
    <property type="entry name" value="HisKA"/>
    <property type="match status" value="1"/>
</dbReference>
<keyword evidence="12" id="KW-1185">Reference proteome</keyword>
<evidence type="ECO:0000256" key="7">
    <source>
        <dbReference type="ARBA" id="ARBA00022989"/>
    </source>
</evidence>
<reference evidence="11 12" key="1">
    <citation type="submission" date="2019-03" db="EMBL/GenBank/DDBJ databases">
        <title>Genomic Encyclopedia of Archaeal and Bacterial Type Strains, Phase II (KMG-II): from individual species to whole genera.</title>
        <authorList>
            <person name="Goeker M."/>
        </authorList>
    </citation>
    <scope>NUCLEOTIDE SEQUENCE [LARGE SCALE GENOMIC DNA]</scope>
    <source>
        <strain evidence="11 12">DSM 27697</strain>
    </source>
</reference>
<evidence type="ECO:0000313" key="12">
    <source>
        <dbReference type="Proteomes" id="UP000294546"/>
    </source>
</evidence>
<dbReference type="SUPFAM" id="SSF103190">
    <property type="entry name" value="Sensory domain-like"/>
    <property type="match status" value="2"/>
</dbReference>
<protein>
    <recommendedName>
        <fullName evidence="3">histidine kinase</fullName>
        <ecNumber evidence="3">2.7.13.3</ecNumber>
    </recommendedName>
</protein>
<dbReference type="Gene3D" id="3.30.450.20">
    <property type="entry name" value="PAS domain"/>
    <property type="match status" value="2"/>
</dbReference>
<dbReference type="SMART" id="SM00387">
    <property type="entry name" value="HATPase_c"/>
    <property type="match status" value="1"/>
</dbReference>
<comment type="caution">
    <text evidence="11">The sequence shown here is derived from an EMBL/GenBank/DDBJ whole genome shotgun (WGS) entry which is preliminary data.</text>
</comment>
<dbReference type="Pfam" id="PF21623">
    <property type="entry name" value="HK_sensor_dom_bact"/>
    <property type="match status" value="1"/>
</dbReference>
<keyword evidence="6 9" id="KW-0812">Transmembrane</keyword>
<evidence type="ECO:0000313" key="11">
    <source>
        <dbReference type="EMBL" id="TCK03518.1"/>
    </source>
</evidence>
<keyword evidence="11" id="KW-0808">Transferase</keyword>
<dbReference type="InterPro" id="IPR048760">
    <property type="entry name" value="VP0354-like_sensor_dom"/>
</dbReference>
<dbReference type="EC" id="2.7.13.3" evidence="3"/>
<dbReference type="SUPFAM" id="SSF55874">
    <property type="entry name" value="ATPase domain of HSP90 chaperone/DNA topoisomerase II/histidine kinase"/>
    <property type="match status" value="1"/>
</dbReference>
<feature type="region of interest" description="Disordered" evidence="8">
    <location>
        <begin position="1"/>
        <end position="22"/>
    </location>
</feature>
<feature type="compositionally biased region" description="Polar residues" evidence="8">
    <location>
        <begin position="1"/>
        <end position="12"/>
    </location>
</feature>
<proteinExistence type="predicted"/>
<feature type="transmembrane region" description="Helical" evidence="9">
    <location>
        <begin position="27"/>
        <end position="47"/>
    </location>
</feature>
<dbReference type="GO" id="GO:0000155">
    <property type="term" value="F:phosphorelay sensor kinase activity"/>
    <property type="evidence" value="ECO:0007669"/>
    <property type="project" value="InterPro"/>
</dbReference>
<dbReference type="Pfam" id="PF02518">
    <property type="entry name" value="HATPase_c"/>
    <property type="match status" value="1"/>
</dbReference>
<dbReference type="PROSITE" id="PS50109">
    <property type="entry name" value="HIS_KIN"/>
    <property type="match status" value="1"/>
</dbReference>
<evidence type="ECO:0000256" key="3">
    <source>
        <dbReference type="ARBA" id="ARBA00012438"/>
    </source>
</evidence>
<dbReference type="AlphaFoldDB" id="A0A4R1G7I6"/>
<dbReference type="Gene3D" id="3.30.565.10">
    <property type="entry name" value="Histidine kinase-like ATPase, C-terminal domain"/>
    <property type="match status" value="1"/>
</dbReference>
<keyword evidence="7 9" id="KW-1133">Transmembrane helix</keyword>
<dbReference type="InterPro" id="IPR005467">
    <property type="entry name" value="His_kinase_dom"/>
</dbReference>
<dbReference type="PANTHER" id="PTHR43065">
    <property type="entry name" value="SENSOR HISTIDINE KINASE"/>
    <property type="match status" value="1"/>
</dbReference>
<dbReference type="PRINTS" id="PR00344">
    <property type="entry name" value="BCTRLSENSOR"/>
</dbReference>
<dbReference type="InterPro" id="IPR004358">
    <property type="entry name" value="Sig_transdc_His_kin-like_C"/>
</dbReference>
<sequence>MNTDNSAVAQLQEQEHRLPQGQSPRRLATGLTILLTLLVTSGSYFAYHQLLDLYTQPIMTQQSADLNFGAATLSRELGHLRDLTLMIKRSPPVRIALNPYRALDSNLLHREFIRFSQDHALISQVRWIDASGEEQVRINFVSGEAEIVPPDELQNKADRYYFQQAMAYPLDQVYISPLDLNIERGQIERPLKPTLRAAVRTTNTETMREGVIVINYDLRELFNAIRATYSRDSATELINTSGFWLVSRSPEQEWGHLFDNPEAQLGNKFPELWRQIKARPTANDVHAEGRIWSWEKLALIERPGEGREVLILLTSSSVDLVSGITGKLWLLVTLCALTVIALGSWLITLFLRSEARQRVLYQRINQEHLKLQTVHHSLVTAHEQQSLLQEELVETRKLSSLGMMVAGVAHELNTPTGGALMVLSSVEGQLKSLKQTHTSSQQQAALTHAEEGMGLAMRNLNQVSRLITSFKRLALDRADDELRHVYLNDLVTDLELTLSPLFRKQPISLTTEIPPDTHLYTHPGIISQILQNLIENALTHAFAPGQKGCIQLSAKPLPGAKLELAVTDNGRGIDPDLRKSLFDPFVTSGRGRGHTGLGLHLVHQWVHRLLHGSIEVQSEFGRGSCFILRIPVDCRLSTEQEKD</sequence>
<dbReference type="GO" id="GO:0005886">
    <property type="term" value="C:plasma membrane"/>
    <property type="evidence" value="ECO:0007669"/>
    <property type="project" value="UniProtKB-SubCell"/>
</dbReference>
<evidence type="ECO:0000256" key="6">
    <source>
        <dbReference type="ARBA" id="ARBA00022692"/>
    </source>
</evidence>
<accession>A0A4R1G7I6</accession>
<dbReference type="PANTHER" id="PTHR43065:SF47">
    <property type="match status" value="1"/>
</dbReference>
<dbReference type="EMBL" id="SMFU01000012">
    <property type="protein sequence ID" value="TCK03518.1"/>
    <property type="molecule type" value="Genomic_DNA"/>
</dbReference>
<keyword evidence="5" id="KW-0597">Phosphoprotein</keyword>
<comment type="catalytic activity">
    <reaction evidence="1">
        <text>ATP + protein L-histidine = ADP + protein N-phospho-L-histidine.</text>
        <dbReference type="EC" id="2.7.13.3"/>
    </reaction>
</comment>
<keyword evidence="4" id="KW-1003">Cell membrane</keyword>
<dbReference type="Gene3D" id="1.10.287.130">
    <property type="match status" value="1"/>
</dbReference>
<dbReference type="RefSeq" id="WP_132296208.1">
    <property type="nucleotide sequence ID" value="NZ_SMFU01000012.1"/>
</dbReference>
<dbReference type="CDD" id="cd00075">
    <property type="entry name" value="HATPase"/>
    <property type="match status" value="1"/>
</dbReference>
<evidence type="ECO:0000256" key="2">
    <source>
        <dbReference type="ARBA" id="ARBA00004651"/>
    </source>
</evidence>
<dbReference type="InterPro" id="IPR003661">
    <property type="entry name" value="HisK_dim/P_dom"/>
</dbReference>
<keyword evidence="9" id="KW-0472">Membrane</keyword>
<evidence type="ECO:0000256" key="9">
    <source>
        <dbReference type="SAM" id="Phobius"/>
    </source>
</evidence>
<gene>
    <name evidence="11" type="ORF">CLV83_3788</name>
</gene>
<feature type="transmembrane region" description="Helical" evidence="9">
    <location>
        <begin position="328"/>
        <end position="351"/>
    </location>
</feature>
<name>A0A4R1G7I6_9GAMM</name>
<evidence type="ECO:0000256" key="8">
    <source>
        <dbReference type="SAM" id="MobiDB-lite"/>
    </source>
</evidence>
<dbReference type="InterPro" id="IPR003594">
    <property type="entry name" value="HATPase_dom"/>
</dbReference>
<evidence type="ECO:0000256" key="5">
    <source>
        <dbReference type="ARBA" id="ARBA00022553"/>
    </source>
</evidence>
<feature type="domain" description="Histidine kinase" evidence="10">
    <location>
        <begin position="407"/>
        <end position="634"/>
    </location>
</feature>
<dbReference type="InterPro" id="IPR029151">
    <property type="entry name" value="Sensor-like_sf"/>
</dbReference>